<feature type="transmembrane region" description="Helical" evidence="2">
    <location>
        <begin position="58"/>
        <end position="77"/>
    </location>
</feature>
<evidence type="ECO:0000313" key="3">
    <source>
        <dbReference type="EMBL" id="ATF92593.1"/>
    </source>
</evidence>
<feature type="transmembrane region" description="Helical" evidence="2">
    <location>
        <begin position="21"/>
        <end position="46"/>
    </location>
</feature>
<reference evidence="3 5" key="1">
    <citation type="submission" date="2017-09" db="EMBL/GenBank/DDBJ databases">
        <title>FDA dAtabase for Regulatory Grade micrObial Sequences (FDA-ARGOS): Supporting development and validation of Infectious Disease Dx tests.</title>
        <authorList>
            <person name="Minogue T."/>
            <person name="Wolcott M."/>
            <person name="Wasieloski L."/>
            <person name="Aguilar W."/>
            <person name="Moore D."/>
            <person name="Tallon L."/>
            <person name="Sadzewicz L."/>
            <person name="Ott S."/>
            <person name="Zhao X."/>
            <person name="Nagaraj S."/>
            <person name="Vavikolanu K."/>
            <person name="Aluvathingal J."/>
            <person name="Nadendla S."/>
            <person name="Sichtig H."/>
        </authorList>
    </citation>
    <scope>NUCLEOTIDE SEQUENCE [LARGE SCALE GENOMIC DNA]</scope>
    <source>
        <strain evidence="3 5">FDAARGOS_392</strain>
    </source>
</reference>
<proteinExistence type="predicted"/>
<evidence type="ECO:0000256" key="1">
    <source>
        <dbReference type="SAM" id="MobiDB-lite"/>
    </source>
</evidence>
<keyword evidence="2" id="KW-1133">Transmembrane helix</keyword>
<organism evidence="3 5">
    <name type="scientific">Cedecea neteri</name>
    <dbReference type="NCBI Taxonomy" id="158822"/>
    <lineage>
        <taxon>Bacteria</taxon>
        <taxon>Pseudomonadati</taxon>
        <taxon>Pseudomonadota</taxon>
        <taxon>Gammaproteobacteria</taxon>
        <taxon>Enterobacterales</taxon>
        <taxon>Enterobacteriaceae</taxon>
        <taxon>Cedecea</taxon>
    </lineage>
</organism>
<dbReference type="RefSeq" id="WP_061275769.1">
    <property type="nucleotide sequence ID" value="NZ_CP023525.1"/>
</dbReference>
<dbReference type="EMBL" id="UAVU01000011">
    <property type="protein sequence ID" value="SQC93820.1"/>
    <property type="molecule type" value="Genomic_DNA"/>
</dbReference>
<evidence type="ECO:0000256" key="2">
    <source>
        <dbReference type="SAM" id="Phobius"/>
    </source>
</evidence>
<sequence>MRDFDMHRHEHHRRGFCAHRMGKPVLLCVVLFVALGLIVMTLWNAVLPGLLGVKDIGFWQSLGLLALCRILFGGLGFRPGMFGKARRRMHERWMQMTPEQREEFMQHRREKFGFGHRDRCGWHSRWDERMDPRPQPQPQPQPDENSAKKPDAE</sequence>
<keyword evidence="2" id="KW-0472">Membrane</keyword>
<name>A0A291DXY7_9ENTR</name>
<reference evidence="4 6" key="2">
    <citation type="submission" date="2018-06" db="EMBL/GenBank/DDBJ databases">
        <authorList>
            <consortium name="Pathogen Informatics"/>
            <person name="Doyle S."/>
        </authorList>
    </citation>
    <scope>NUCLEOTIDE SEQUENCE [LARGE SCALE GENOMIC DNA]</scope>
    <source>
        <strain evidence="4 6">NCTC12120</strain>
    </source>
</reference>
<evidence type="ECO:0000313" key="6">
    <source>
        <dbReference type="Proteomes" id="UP000251197"/>
    </source>
</evidence>
<dbReference type="STRING" id="158822.LH23_17270"/>
<gene>
    <name evidence="3" type="ORF">CO704_11090</name>
    <name evidence="4" type="ORF">NCTC12120_06935</name>
</gene>
<protein>
    <submittedName>
        <fullName evidence="3">Uncharacterized protein</fullName>
    </submittedName>
</protein>
<dbReference type="Proteomes" id="UP000217979">
    <property type="component" value="Chromosome"/>
</dbReference>
<evidence type="ECO:0000313" key="4">
    <source>
        <dbReference type="EMBL" id="SQC93820.1"/>
    </source>
</evidence>
<keyword evidence="2" id="KW-0812">Transmembrane</keyword>
<dbReference type="EMBL" id="CP023525">
    <property type="protein sequence ID" value="ATF92593.1"/>
    <property type="molecule type" value="Genomic_DNA"/>
</dbReference>
<feature type="region of interest" description="Disordered" evidence="1">
    <location>
        <begin position="123"/>
        <end position="153"/>
    </location>
</feature>
<evidence type="ECO:0000313" key="5">
    <source>
        <dbReference type="Proteomes" id="UP000217979"/>
    </source>
</evidence>
<dbReference type="AlphaFoldDB" id="A0A291DXY7"/>
<accession>A0A291DXY7</accession>
<dbReference type="Proteomes" id="UP000251197">
    <property type="component" value="Unassembled WGS sequence"/>
</dbReference>
<feature type="compositionally biased region" description="Basic and acidic residues" evidence="1">
    <location>
        <begin position="123"/>
        <end position="132"/>
    </location>
</feature>